<dbReference type="GO" id="GO:0006313">
    <property type="term" value="P:DNA transposition"/>
    <property type="evidence" value="ECO:0007669"/>
    <property type="project" value="InterPro"/>
</dbReference>
<evidence type="ECO:0000313" key="2">
    <source>
        <dbReference type="EMBL" id="EJR26930.1"/>
    </source>
</evidence>
<dbReference type="AlphaFoldDB" id="J8E700"/>
<organism evidence="1 3">
    <name type="scientific">Bacillus cereus VD048</name>
    <dbReference type="NCBI Taxonomy" id="1053226"/>
    <lineage>
        <taxon>Bacteria</taxon>
        <taxon>Bacillati</taxon>
        <taxon>Bacillota</taxon>
        <taxon>Bacilli</taxon>
        <taxon>Bacillales</taxon>
        <taxon>Bacillaceae</taxon>
        <taxon>Bacillus</taxon>
        <taxon>Bacillus cereus group</taxon>
    </lineage>
</organism>
<sequence length="59" mass="6791">MTAALDAIRENGVEIDKEDIQRLSPVGHEHINIVRRYSFHLPEEVENGALRPLIKIEEK</sequence>
<dbReference type="EMBL" id="AHEU01000045">
    <property type="protein sequence ID" value="EJR26734.1"/>
    <property type="molecule type" value="Genomic_DNA"/>
</dbReference>
<protein>
    <submittedName>
        <fullName evidence="1">Uncharacterized protein</fullName>
    </submittedName>
</protein>
<dbReference type="HOGENOM" id="CLU_009098_10_1_9"/>
<dbReference type="PATRIC" id="fig|1053226.3.peg.5161"/>
<evidence type="ECO:0000313" key="1">
    <source>
        <dbReference type="EMBL" id="EJR26734.1"/>
    </source>
</evidence>
<gene>
    <name evidence="2" type="ORF">IIG_05060</name>
    <name evidence="1" type="ORF">IIG_05291</name>
</gene>
<dbReference type="GO" id="GO:0004803">
    <property type="term" value="F:transposase activity"/>
    <property type="evidence" value="ECO:0007669"/>
    <property type="project" value="InterPro"/>
</dbReference>
<name>J8E700_BACCE</name>
<reference evidence="1 3" key="1">
    <citation type="submission" date="2012-04" db="EMBL/GenBank/DDBJ databases">
        <title>The Genome Sequence of Bacillus cereus VD048.</title>
        <authorList>
            <consortium name="The Broad Institute Genome Sequencing Platform"/>
            <consortium name="The Broad Institute Genome Sequencing Center for Infectious Disease"/>
            <person name="Feldgarden M."/>
            <person name="Van der Auwera G.A."/>
            <person name="Mahillon J."/>
            <person name="Duprez V."/>
            <person name="Timmery S."/>
            <person name="Mattelet C."/>
            <person name="Dierick K."/>
            <person name="Sun M."/>
            <person name="Yu Z."/>
            <person name="Zhu L."/>
            <person name="Hu X."/>
            <person name="Shank E.B."/>
            <person name="Swiecicka I."/>
            <person name="Hansen B.M."/>
            <person name="Andrup L."/>
            <person name="Young S.K."/>
            <person name="Zeng Q."/>
            <person name="Gargeya S."/>
            <person name="Fitzgerald M."/>
            <person name="Haas B."/>
            <person name="Abouelleil A."/>
            <person name="Alvarado L."/>
            <person name="Arachchi H.M."/>
            <person name="Berlin A."/>
            <person name="Chapman S.B."/>
            <person name="Goldberg J."/>
            <person name="Griggs A."/>
            <person name="Gujja S."/>
            <person name="Hansen M."/>
            <person name="Howarth C."/>
            <person name="Imamovic A."/>
            <person name="Larimer J."/>
            <person name="McCowen C."/>
            <person name="Montmayeur A."/>
            <person name="Murphy C."/>
            <person name="Neiman D."/>
            <person name="Pearson M."/>
            <person name="Priest M."/>
            <person name="Roberts A."/>
            <person name="Saif S."/>
            <person name="Shea T."/>
            <person name="Sisk P."/>
            <person name="Sykes S."/>
            <person name="Wortman J."/>
            <person name="Nusbaum C."/>
            <person name="Birren B."/>
        </authorList>
    </citation>
    <scope>NUCLEOTIDE SEQUENCE [LARGE SCALE GENOMIC DNA]</scope>
    <source>
        <strain evidence="1 3">VD048</strain>
    </source>
</reference>
<dbReference type="Proteomes" id="UP000006960">
    <property type="component" value="Unassembled WGS sequence"/>
</dbReference>
<dbReference type="EMBL" id="AHEU01000043">
    <property type="protein sequence ID" value="EJR26930.1"/>
    <property type="molecule type" value="Genomic_DNA"/>
</dbReference>
<accession>J8E700</accession>
<comment type="caution">
    <text evidence="1">The sequence shown here is derived from an EMBL/GenBank/DDBJ whole genome shotgun (WGS) entry which is preliminary data.</text>
</comment>
<evidence type="ECO:0000313" key="3">
    <source>
        <dbReference type="Proteomes" id="UP000006960"/>
    </source>
</evidence>
<proteinExistence type="predicted"/>